<comment type="caution">
    <text evidence="2">The sequence shown here is derived from an EMBL/GenBank/DDBJ whole genome shotgun (WGS) entry which is preliminary data.</text>
</comment>
<proteinExistence type="predicted"/>
<organism evidence="2 3">
    <name type="scientific">Mesorhizobium caraganae</name>
    <dbReference type="NCBI Taxonomy" id="483206"/>
    <lineage>
        <taxon>Bacteria</taxon>
        <taxon>Pseudomonadati</taxon>
        <taxon>Pseudomonadota</taxon>
        <taxon>Alphaproteobacteria</taxon>
        <taxon>Hyphomicrobiales</taxon>
        <taxon>Phyllobacteriaceae</taxon>
        <taxon>Mesorhizobium</taxon>
    </lineage>
</organism>
<gene>
    <name evidence="2" type="ORF">NKI36_21425</name>
</gene>
<evidence type="ECO:0000313" key="2">
    <source>
        <dbReference type="EMBL" id="MER9406597.1"/>
    </source>
</evidence>
<name>A0ABV1Z3M0_9HYPH</name>
<dbReference type="EMBL" id="JAMYQB010000018">
    <property type="protein sequence ID" value="MER9406597.1"/>
    <property type="molecule type" value="Genomic_DNA"/>
</dbReference>
<evidence type="ECO:0000256" key="1">
    <source>
        <dbReference type="SAM" id="SignalP"/>
    </source>
</evidence>
<accession>A0ABV1Z3M0</accession>
<dbReference type="RefSeq" id="WP_352559911.1">
    <property type="nucleotide sequence ID" value="NZ_JAMYQB010000018.1"/>
</dbReference>
<protein>
    <submittedName>
        <fullName evidence="2">Uncharacterized protein</fullName>
    </submittedName>
</protein>
<feature type="signal peptide" evidence="1">
    <location>
        <begin position="1"/>
        <end position="16"/>
    </location>
</feature>
<feature type="chain" id="PRO_5046082385" evidence="1">
    <location>
        <begin position="17"/>
        <end position="171"/>
    </location>
</feature>
<reference evidence="2 3" key="1">
    <citation type="journal article" date="2024" name="Proc. Natl. Acad. Sci. U.S.A.">
        <title>The evolutionary genomics of adaptation to stress in wild rhizobium bacteria.</title>
        <authorList>
            <person name="Kehlet-Delgado H."/>
            <person name="Montoya A.P."/>
            <person name="Jensen K.T."/>
            <person name="Wendlandt C.E."/>
            <person name="Dexheimer C."/>
            <person name="Roberts M."/>
            <person name="Torres Martinez L."/>
            <person name="Friesen M.L."/>
            <person name="Griffitts J.S."/>
            <person name="Porter S.S."/>
        </authorList>
    </citation>
    <scope>NUCLEOTIDE SEQUENCE [LARGE SCALE GENOMIC DNA]</scope>
    <source>
        <strain evidence="2 3">M0641</strain>
    </source>
</reference>
<evidence type="ECO:0000313" key="3">
    <source>
        <dbReference type="Proteomes" id="UP001433071"/>
    </source>
</evidence>
<keyword evidence="3" id="KW-1185">Reference proteome</keyword>
<keyword evidence="1" id="KW-0732">Signal</keyword>
<dbReference type="Proteomes" id="UP001433071">
    <property type="component" value="Unassembled WGS sequence"/>
</dbReference>
<sequence>MVWLGLFVILPGVALAQETATSWAHGADGDLTLAVVVTDNADYEKLWYSTPRETAPRFSTVEKISLGQTAFAVALFSGAVAKDGEFQAVCEATIKKPNGELVEIPPKPCFDKPAKGPLTDLRLVAFSLAIKAEAHDPSGLWHVEYRIHDPITAASCKVEVSVQVDAQGKKT</sequence>